<organism evidence="5 6">
    <name type="scientific">Pseudocercospora fuligena</name>
    <dbReference type="NCBI Taxonomy" id="685502"/>
    <lineage>
        <taxon>Eukaryota</taxon>
        <taxon>Fungi</taxon>
        <taxon>Dikarya</taxon>
        <taxon>Ascomycota</taxon>
        <taxon>Pezizomycotina</taxon>
        <taxon>Dothideomycetes</taxon>
        <taxon>Dothideomycetidae</taxon>
        <taxon>Mycosphaerellales</taxon>
        <taxon>Mycosphaerellaceae</taxon>
        <taxon>Pseudocercospora</taxon>
    </lineage>
</organism>
<dbReference type="InterPro" id="IPR018466">
    <property type="entry name" value="Kre9/Knh1-like_N"/>
</dbReference>
<keyword evidence="1 3" id="KW-0732">Signal</keyword>
<accession>A0A8H6VBC8</accession>
<dbReference type="PANTHER" id="PTHR40633">
    <property type="entry name" value="MATRIX PROTEIN, PUTATIVE (AFU_ORTHOLOGUE AFUA_8G05410)-RELATED"/>
    <property type="match status" value="1"/>
</dbReference>
<dbReference type="OrthoDB" id="2260257at2759"/>
<dbReference type="EMBL" id="JABCIY010000344">
    <property type="protein sequence ID" value="KAF7184990.1"/>
    <property type="molecule type" value="Genomic_DNA"/>
</dbReference>
<evidence type="ECO:0000256" key="1">
    <source>
        <dbReference type="ARBA" id="ARBA00022729"/>
    </source>
</evidence>
<name>A0A8H6VBC8_9PEZI</name>
<dbReference type="AlphaFoldDB" id="A0A8H6VBC8"/>
<feature type="signal peptide" evidence="3">
    <location>
        <begin position="1"/>
        <end position="19"/>
    </location>
</feature>
<gene>
    <name evidence="5" type="ORF">HII31_13613</name>
</gene>
<sequence length="231" mass="23163">MYFTRSFLFALSAAITALAQDTGSGANPFKIPTTGLQATAGEPLTLSWEPTTSGTVSLILRSGSSNDLAEGTVIASNIDNKGSYTWTPDTDTTRGSDYTIEIVSDSDPSATNYTPYFVLESDNTVAATTSNVSLGAPSSTLDLSTAAVTASPSAFPTTDMSGSMTTMTGTSSGMSSETTGTASETSSSESSATQSDLQATETGSSTSAAGAARATAMVGMLGAVALGALAL</sequence>
<dbReference type="Proteomes" id="UP000660729">
    <property type="component" value="Unassembled WGS sequence"/>
</dbReference>
<feature type="chain" id="PRO_5034998226" evidence="3">
    <location>
        <begin position="20"/>
        <end position="231"/>
    </location>
</feature>
<keyword evidence="6" id="KW-1185">Reference proteome</keyword>
<evidence type="ECO:0000256" key="3">
    <source>
        <dbReference type="SAM" id="SignalP"/>
    </source>
</evidence>
<feature type="region of interest" description="Disordered" evidence="2">
    <location>
        <begin position="152"/>
        <end position="206"/>
    </location>
</feature>
<dbReference type="InterPro" id="IPR052982">
    <property type="entry name" value="SRP1/TIP1-like"/>
</dbReference>
<dbReference type="Pfam" id="PF10342">
    <property type="entry name" value="Kre9_KNH"/>
    <property type="match status" value="1"/>
</dbReference>
<feature type="domain" description="Yeast cell wall synthesis Kre9/Knh1-like N-terminal" evidence="4">
    <location>
        <begin position="32"/>
        <end position="117"/>
    </location>
</feature>
<evidence type="ECO:0000313" key="6">
    <source>
        <dbReference type="Proteomes" id="UP000660729"/>
    </source>
</evidence>
<evidence type="ECO:0000256" key="2">
    <source>
        <dbReference type="SAM" id="MobiDB-lite"/>
    </source>
</evidence>
<reference evidence="5" key="1">
    <citation type="submission" date="2020-04" db="EMBL/GenBank/DDBJ databases">
        <title>Draft genome resource of the tomato pathogen Pseudocercospora fuligena.</title>
        <authorList>
            <person name="Zaccaron A."/>
        </authorList>
    </citation>
    <scope>NUCLEOTIDE SEQUENCE</scope>
    <source>
        <strain evidence="5">PF001</strain>
    </source>
</reference>
<protein>
    <submittedName>
        <fullName evidence="5">Putative cell wall protein</fullName>
    </submittedName>
</protein>
<evidence type="ECO:0000313" key="5">
    <source>
        <dbReference type="EMBL" id="KAF7184990.1"/>
    </source>
</evidence>
<comment type="caution">
    <text evidence="5">The sequence shown here is derived from an EMBL/GenBank/DDBJ whole genome shotgun (WGS) entry which is preliminary data.</text>
</comment>
<dbReference type="PANTHER" id="PTHR40633:SF5">
    <property type="entry name" value="ANCHORED PROTEIN, PUTATIVE (AFU_ORTHOLOGUE AFUA_8G04370)-RELATED"/>
    <property type="match status" value="1"/>
</dbReference>
<evidence type="ECO:0000259" key="4">
    <source>
        <dbReference type="Pfam" id="PF10342"/>
    </source>
</evidence>
<feature type="compositionally biased region" description="Low complexity" evidence="2">
    <location>
        <begin position="157"/>
        <end position="206"/>
    </location>
</feature>
<proteinExistence type="predicted"/>